<evidence type="ECO:0000313" key="6">
    <source>
        <dbReference type="EMBL" id="MFH5240373.1"/>
    </source>
</evidence>
<dbReference type="Proteomes" id="UP001609175">
    <property type="component" value="Unassembled WGS sequence"/>
</dbReference>
<dbReference type="PANTHER" id="PTHR21660">
    <property type="entry name" value="THIOESTERASE SUPERFAMILY MEMBER-RELATED"/>
    <property type="match status" value="1"/>
</dbReference>
<dbReference type="InterPro" id="IPR003736">
    <property type="entry name" value="PAAI_dom"/>
</dbReference>
<dbReference type="Proteomes" id="UP001609219">
    <property type="component" value="Unassembled WGS sequence"/>
</dbReference>
<gene>
    <name evidence="6" type="ORF">ACHIPV_00535</name>
    <name evidence="4" type="ORF">ACHIPZ_22940</name>
    <name evidence="5" type="ORF">ACHIRB_00685</name>
</gene>
<feature type="domain" description="Thioesterase" evidence="3">
    <location>
        <begin position="43"/>
        <end position="119"/>
    </location>
</feature>
<dbReference type="InterPro" id="IPR006683">
    <property type="entry name" value="Thioestr_dom"/>
</dbReference>
<dbReference type="GO" id="GO:0016787">
    <property type="term" value="F:hydrolase activity"/>
    <property type="evidence" value="ECO:0007669"/>
    <property type="project" value="UniProtKB-KW"/>
</dbReference>
<evidence type="ECO:0000313" key="9">
    <source>
        <dbReference type="Proteomes" id="UP001609219"/>
    </source>
</evidence>
<dbReference type="PANTHER" id="PTHR21660:SF1">
    <property type="entry name" value="ACYL-COENZYME A THIOESTERASE 13"/>
    <property type="match status" value="1"/>
</dbReference>
<dbReference type="RefSeq" id="WP_395117204.1">
    <property type="nucleotide sequence ID" value="NZ_JBIMSN010000003.1"/>
</dbReference>
<evidence type="ECO:0000259" key="3">
    <source>
        <dbReference type="Pfam" id="PF03061"/>
    </source>
</evidence>
<protein>
    <submittedName>
        <fullName evidence="4">PaaI family thioesterase</fullName>
        <ecNumber evidence="4">3.1.2.-</ecNumber>
    </submittedName>
</protein>
<dbReference type="Gene3D" id="3.10.129.10">
    <property type="entry name" value="Hotdog Thioesterase"/>
    <property type="match status" value="1"/>
</dbReference>
<name>A0ABW7JT73_9NOCA</name>
<keyword evidence="9" id="KW-1185">Reference proteome</keyword>
<dbReference type="EMBL" id="JBIMSN010000003">
    <property type="protein sequence ID" value="MFH5227113.1"/>
    <property type="molecule type" value="Genomic_DNA"/>
</dbReference>
<sequence>MNPADVIASIPFAASAGVELISATPEEAVGRLAWHEDRTTTGGGMHGGAIMTLADTIGAVCAFLNLPPGASTSTTSSSTVFTKGVRSGAVTATARPLHAGRSTIAIVTEVRDEAGKLVAQTTQSQAVLTPRS</sequence>
<dbReference type="Proteomes" id="UP001609176">
    <property type="component" value="Unassembled WGS sequence"/>
</dbReference>
<accession>A0ABW7JT73</accession>
<dbReference type="SUPFAM" id="SSF54637">
    <property type="entry name" value="Thioesterase/thiol ester dehydrase-isomerase"/>
    <property type="match status" value="1"/>
</dbReference>
<organism evidence="4 7">
    <name type="scientific">Antrihabitans spumae</name>
    <dbReference type="NCBI Taxonomy" id="3373370"/>
    <lineage>
        <taxon>Bacteria</taxon>
        <taxon>Bacillati</taxon>
        <taxon>Actinomycetota</taxon>
        <taxon>Actinomycetes</taxon>
        <taxon>Mycobacteriales</taxon>
        <taxon>Nocardiaceae</taxon>
        <taxon>Antrihabitans</taxon>
    </lineage>
</organism>
<evidence type="ECO:0000313" key="8">
    <source>
        <dbReference type="Proteomes" id="UP001609176"/>
    </source>
</evidence>
<dbReference type="Pfam" id="PF03061">
    <property type="entry name" value="4HBT"/>
    <property type="match status" value="1"/>
</dbReference>
<reference evidence="7 8" key="1">
    <citation type="submission" date="2024-10" db="EMBL/GenBank/DDBJ databases">
        <authorList>
            <person name="Riesco R."/>
        </authorList>
    </citation>
    <scope>NUCLEOTIDE SEQUENCE [LARGE SCALE GENOMIC DNA]</scope>
    <source>
        <strain evidence="6 8">NCIMB 15448</strain>
        <strain evidence="4 7">NCIMB 15449</strain>
        <strain evidence="5 9">NCIMB 15450</strain>
    </source>
</reference>
<evidence type="ECO:0000256" key="2">
    <source>
        <dbReference type="ARBA" id="ARBA00022801"/>
    </source>
</evidence>
<evidence type="ECO:0000313" key="7">
    <source>
        <dbReference type="Proteomes" id="UP001609175"/>
    </source>
</evidence>
<dbReference type="EMBL" id="JBIMSO010000068">
    <property type="protein sequence ID" value="MFH5211043.1"/>
    <property type="molecule type" value="Genomic_DNA"/>
</dbReference>
<keyword evidence="2 4" id="KW-0378">Hydrolase</keyword>
<evidence type="ECO:0000313" key="4">
    <source>
        <dbReference type="EMBL" id="MFH5211043.1"/>
    </source>
</evidence>
<dbReference type="NCBIfam" id="TIGR00369">
    <property type="entry name" value="unchar_dom_1"/>
    <property type="match status" value="1"/>
</dbReference>
<dbReference type="InterPro" id="IPR029069">
    <property type="entry name" value="HotDog_dom_sf"/>
</dbReference>
<comment type="caution">
    <text evidence="4">The sequence shown here is derived from an EMBL/GenBank/DDBJ whole genome shotgun (WGS) entry which is preliminary data.</text>
</comment>
<evidence type="ECO:0000313" key="5">
    <source>
        <dbReference type="EMBL" id="MFH5227113.1"/>
    </source>
</evidence>
<dbReference type="CDD" id="cd03443">
    <property type="entry name" value="PaaI_thioesterase"/>
    <property type="match status" value="1"/>
</dbReference>
<evidence type="ECO:0000256" key="1">
    <source>
        <dbReference type="ARBA" id="ARBA00008324"/>
    </source>
</evidence>
<dbReference type="EC" id="3.1.2.-" evidence="4"/>
<comment type="similarity">
    <text evidence="1">Belongs to the thioesterase PaaI family.</text>
</comment>
<proteinExistence type="inferred from homology"/>
<dbReference type="EMBL" id="JBIMSP010000001">
    <property type="protein sequence ID" value="MFH5240373.1"/>
    <property type="molecule type" value="Genomic_DNA"/>
</dbReference>
<dbReference type="InterPro" id="IPR039298">
    <property type="entry name" value="ACOT13"/>
</dbReference>